<evidence type="ECO:0000313" key="1">
    <source>
        <dbReference type="EMBL" id="CAG6745318.1"/>
    </source>
</evidence>
<organism evidence="1">
    <name type="scientific">Cacopsylla melanoneura</name>
    <dbReference type="NCBI Taxonomy" id="428564"/>
    <lineage>
        <taxon>Eukaryota</taxon>
        <taxon>Metazoa</taxon>
        <taxon>Ecdysozoa</taxon>
        <taxon>Arthropoda</taxon>
        <taxon>Hexapoda</taxon>
        <taxon>Insecta</taxon>
        <taxon>Pterygota</taxon>
        <taxon>Neoptera</taxon>
        <taxon>Paraneoptera</taxon>
        <taxon>Hemiptera</taxon>
        <taxon>Sternorrhyncha</taxon>
        <taxon>Psylloidea</taxon>
        <taxon>Psyllidae</taxon>
        <taxon>Psyllinae</taxon>
        <taxon>Cacopsylla</taxon>
    </lineage>
</organism>
<reference evidence="1" key="1">
    <citation type="submission" date="2021-05" db="EMBL/GenBank/DDBJ databases">
        <authorList>
            <person name="Alioto T."/>
            <person name="Alioto T."/>
            <person name="Gomez Garrido J."/>
        </authorList>
    </citation>
    <scope>NUCLEOTIDE SEQUENCE</scope>
</reference>
<dbReference type="AlphaFoldDB" id="A0A8D9E946"/>
<accession>A0A8D9E946</accession>
<protein>
    <submittedName>
        <fullName evidence="1">Uncharacterized protein</fullName>
    </submittedName>
</protein>
<dbReference type="EMBL" id="HBUF01490775">
    <property type="protein sequence ID" value="CAG6745318.1"/>
    <property type="molecule type" value="Transcribed_RNA"/>
</dbReference>
<name>A0A8D9E946_9HEMI</name>
<sequence>MSLFRSHPSPLCYHDFVSRKIYPRKGDTCGENKSKCPPFSLSSSLFLSLSVSLSISPSLSISVSHTPPLSLSHSLRILLPLPCSRYSVSLMYNVIAISRTHFPS</sequence>
<proteinExistence type="predicted"/>